<dbReference type="InterPro" id="IPR027806">
    <property type="entry name" value="HARBI1_dom"/>
</dbReference>
<evidence type="ECO:0000256" key="1">
    <source>
        <dbReference type="ARBA" id="ARBA00001968"/>
    </source>
</evidence>
<reference evidence="4" key="1">
    <citation type="journal article" date="2020" name="bioRxiv">
        <title>Chromosome-level reference genome of the European wasp spider Argiope bruennichi: a resource for studies on range expansion and evolutionary adaptation.</title>
        <authorList>
            <person name="Sheffer M.M."/>
            <person name="Hoppe A."/>
            <person name="Krehenwinkel H."/>
            <person name="Uhl G."/>
            <person name="Kuss A.W."/>
            <person name="Jensen L."/>
            <person name="Jensen C."/>
            <person name="Gillespie R.G."/>
            <person name="Hoff K.J."/>
            <person name="Prost S."/>
        </authorList>
    </citation>
    <scope>NUCLEOTIDE SEQUENCE</scope>
</reference>
<dbReference type="AlphaFoldDB" id="A0A8T0FRJ7"/>
<name>A0A8T0FRJ7_ARGBR</name>
<sequence>MAPLPRYRQSCESSNPWYFHITTFVFGILVARPEMAGTESENLAYQRFIIAYIAVCRSGITKNGVSIFRVATLELIVDITRYSSYTKLLRVVARILRFVRNCKSQSHIIHELNCNEIEKAKEYCFQTAQYQCFLAKIDTLKGGRPLPTKSKFSCFNPFLKDGYLRLGGRLQFSDIPSDTQYPLLLDGNHPFVHLLIQHTHICLHHLGVCIVLSELRSTFWILKGRHAINGMYSASSQTITFSEIIDRISNLQNEIEELRDSKPSNPVEQQMTLNFYKKINILKDMIVAMPSGAISFISPFYSGSISDKEFFVKSNLMDVLEPNDVVITDKGFQIEQEQ</sequence>
<evidence type="ECO:0000313" key="5">
    <source>
        <dbReference type="Proteomes" id="UP000807504"/>
    </source>
</evidence>
<accession>A0A8T0FRJ7</accession>
<dbReference type="GO" id="GO:0046872">
    <property type="term" value="F:metal ion binding"/>
    <property type="evidence" value="ECO:0007669"/>
    <property type="project" value="UniProtKB-KW"/>
</dbReference>
<dbReference type="EMBL" id="JABXBU010000011">
    <property type="protein sequence ID" value="KAF8791333.1"/>
    <property type="molecule type" value="Genomic_DNA"/>
</dbReference>
<comment type="cofactor">
    <cofactor evidence="1">
        <name>a divalent metal cation</name>
        <dbReference type="ChEBI" id="CHEBI:60240"/>
    </cofactor>
</comment>
<dbReference type="Proteomes" id="UP000807504">
    <property type="component" value="Unassembled WGS sequence"/>
</dbReference>
<evidence type="ECO:0000256" key="2">
    <source>
        <dbReference type="ARBA" id="ARBA00022723"/>
    </source>
</evidence>
<protein>
    <recommendedName>
        <fullName evidence="3">DDE Tnp4 domain-containing protein</fullName>
    </recommendedName>
</protein>
<comment type="caution">
    <text evidence="4">The sequence shown here is derived from an EMBL/GenBank/DDBJ whole genome shotgun (WGS) entry which is preliminary data.</text>
</comment>
<keyword evidence="2" id="KW-0479">Metal-binding</keyword>
<organism evidence="4 5">
    <name type="scientific">Argiope bruennichi</name>
    <name type="common">Wasp spider</name>
    <name type="synonym">Aranea bruennichi</name>
    <dbReference type="NCBI Taxonomy" id="94029"/>
    <lineage>
        <taxon>Eukaryota</taxon>
        <taxon>Metazoa</taxon>
        <taxon>Ecdysozoa</taxon>
        <taxon>Arthropoda</taxon>
        <taxon>Chelicerata</taxon>
        <taxon>Arachnida</taxon>
        <taxon>Araneae</taxon>
        <taxon>Araneomorphae</taxon>
        <taxon>Entelegynae</taxon>
        <taxon>Araneoidea</taxon>
        <taxon>Araneidae</taxon>
        <taxon>Argiope</taxon>
    </lineage>
</organism>
<proteinExistence type="predicted"/>
<evidence type="ECO:0000259" key="3">
    <source>
        <dbReference type="Pfam" id="PF13359"/>
    </source>
</evidence>
<dbReference type="PANTHER" id="PTHR47331">
    <property type="entry name" value="PHD-TYPE DOMAIN-CONTAINING PROTEIN"/>
    <property type="match status" value="1"/>
</dbReference>
<evidence type="ECO:0000313" key="4">
    <source>
        <dbReference type="EMBL" id="KAF8791333.1"/>
    </source>
</evidence>
<reference evidence="4" key="2">
    <citation type="submission" date="2020-06" db="EMBL/GenBank/DDBJ databases">
        <authorList>
            <person name="Sheffer M."/>
        </authorList>
    </citation>
    <scope>NUCLEOTIDE SEQUENCE</scope>
</reference>
<gene>
    <name evidence="4" type="ORF">HNY73_006220</name>
</gene>
<keyword evidence="5" id="KW-1185">Reference proteome</keyword>
<feature type="domain" description="DDE Tnp4" evidence="3">
    <location>
        <begin position="261"/>
        <end position="336"/>
    </location>
</feature>
<dbReference type="Pfam" id="PF13359">
    <property type="entry name" value="DDE_Tnp_4"/>
    <property type="match status" value="1"/>
</dbReference>
<dbReference type="PANTHER" id="PTHR47331:SF2">
    <property type="match status" value="1"/>
</dbReference>